<evidence type="ECO:0000259" key="1">
    <source>
        <dbReference type="Pfam" id="PF06938"/>
    </source>
</evidence>
<dbReference type="EMBL" id="AQPH01000008">
    <property type="protein sequence ID" value="EPY02825.1"/>
    <property type="molecule type" value="Genomic_DNA"/>
</dbReference>
<dbReference type="eggNOG" id="COG3816">
    <property type="taxonomic scope" value="Bacteria"/>
</dbReference>
<name>S9TWM8_MAGFU</name>
<comment type="caution">
    <text evidence="3">The sequence shown here is derived from an EMBL/GenBank/DDBJ whole genome shotgun (WGS) entry which is preliminary data.</text>
</comment>
<dbReference type="PATRIC" id="fig|1316936.3.peg.743"/>
<dbReference type="Pfam" id="PF21028">
    <property type="entry name" value="DUF1285_C"/>
    <property type="match status" value="1"/>
</dbReference>
<gene>
    <name evidence="3" type="ORF">K678_03709</name>
</gene>
<reference evidence="3 4" key="1">
    <citation type="submission" date="2013-04" db="EMBL/GenBank/DDBJ databases">
        <authorList>
            <person name="Kuznetsov B."/>
            <person name="Ivanovsky R."/>
        </authorList>
    </citation>
    <scope>NUCLEOTIDE SEQUENCE [LARGE SCALE GENOMIC DNA]</scope>
    <source>
        <strain evidence="3 4">MGU-K5</strain>
    </source>
</reference>
<evidence type="ECO:0008006" key="5">
    <source>
        <dbReference type="Google" id="ProtNLM"/>
    </source>
</evidence>
<sequence length="232" mass="25610">MRRGWASQYKIEVSDTGDRRLSAPSFGRAPRGPGVGFREDQSARILHQGRKERLLAPVSQSVNTTSRGAADCGDLGICIDRQGRWFYHGSPIARREMVCLFAGMMCRAEDGGYLLATPDEVGRIEVEDVPFLAVEMFTCGCGREATISFRTNVDAIVTLDADHPLRVVENPETGEPSPYVLIGDGLEARLTRSVYYDLVARGWEEDLGGERVHGLWSRGTFFPLGRLDDQAG</sequence>
<dbReference type="InterPro" id="IPR023361">
    <property type="entry name" value="DUF1285_beta_roll_sf"/>
</dbReference>
<organism evidence="3 4">
    <name type="scientific">Magnetospirillum fulvum MGU-K5</name>
    <dbReference type="NCBI Taxonomy" id="1316936"/>
    <lineage>
        <taxon>Bacteria</taxon>
        <taxon>Pseudomonadati</taxon>
        <taxon>Pseudomonadota</taxon>
        <taxon>Alphaproteobacteria</taxon>
        <taxon>Rhodospirillales</taxon>
        <taxon>Rhodospirillaceae</taxon>
        <taxon>Magnetospirillum</taxon>
    </lineage>
</organism>
<evidence type="ECO:0000259" key="2">
    <source>
        <dbReference type="Pfam" id="PF21028"/>
    </source>
</evidence>
<dbReference type="Proteomes" id="UP000015350">
    <property type="component" value="Unassembled WGS sequence"/>
</dbReference>
<dbReference type="Gene3D" id="2.30.270.10">
    <property type="entry name" value="duf1285 protein"/>
    <property type="match status" value="1"/>
</dbReference>
<feature type="domain" description="DUF1285" evidence="2">
    <location>
        <begin position="130"/>
        <end position="224"/>
    </location>
</feature>
<dbReference type="AlphaFoldDB" id="S9TWM8"/>
<proteinExistence type="predicted"/>
<evidence type="ECO:0000313" key="3">
    <source>
        <dbReference type="EMBL" id="EPY02825.1"/>
    </source>
</evidence>
<dbReference type="Gene3D" id="3.10.540.10">
    <property type="entry name" value="duf1285 like domain"/>
    <property type="match status" value="1"/>
</dbReference>
<accession>S9TWM8</accession>
<protein>
    <recommendedName>
        <fullName evidence="5">Proteophosphoglycan</fullName>
    </recommendedName>
</protein>
<dbReference type="InterPro" id="IPR048342">
    <property type="entry name" value="DUF1285_C"/>
</dbReference>
<dbReference type="STRING" id="1316936.K678_03709"/>
<dbReference type="Pfam" id="PF06938">
    <property type="entry name" value="DUF1285_N"/>
    <property type="match status" value="1"/>
</dbReference>
<evidence type="ECO:0000313" key="4">
    <source>
        <dbReference type="Proteomes" id="UP000015350"/>
    </source>
</evidence>
<dbReference type="InterPro" id="IPR048341">
    <property type="entry name" value="DUF1285_N"/>
</dbReference>
<feature type="domain" description="DUF1285" evidence="1">
    <location>
        <begin position="71"/>
        <end position="129"/>
    </location>
</feature>